<evidence type="ECO:0000313" key="2">
    <source>
        <dbReference type="Proteomes" id="UP000054047"/>
    </source>
</evidence>
<organism evidence="1 2">
    <name type="scientific">Ancylostoma duodenale</name>
    <dbReference type="NCBI Taxonomy" id="51022"/>
    <lineage>
        <taxon>Eukaryota</taxon>
        <taxon>Metazoa</taxon>
        <taxon>Ecdysozoa</taxon>
        <taxon>Nematoda</taxon>
        <taxon>Chromadorea</taxon>
        <taxon>Rhabditida</taxon>
        <taxon>Rhabditina</taxon>
        <taxon>Rhabditomorpha</taxon>
        <taxon>Strongyloidea</taxon>
        <taxon>Ancylostomatidae</taxon>
        <taxon>Ancylostomatinae</taxon>
        <taxon>Ancylostoma</taxon>
    </lineage>
</organism>
<accession>A0A0C2BSX4</accession>
<dbReference type="Proteomes" id="UP000054047">
    <property type="component" value="Unassembled WGS sequence"/>
</dbReference>
<keyword evidence="2" id="KW-1185">Reference proteome</keyword>
<protein>
    <submittedName>
        <fullName evidence="1">Uncharacterized protein</fullName>
    </submittedName>
</protein>
<evidence type="ECO:0000313" key="1">
    <source>
        <dbReference type="EMBL" id="KIH46973.1"/>
    </source>
</evidence>
<sequence length="279" mass="30349">MEVYVGSKPATNCMSTCSHACQTSCNPTISSLQCQSVCDSTCGGLCPNATMPMPTLVTLEPTYATTPEPTSYATTTRPIPIVINLQPTPAPLAPPQQQTQEPLKINIKLIPPTYLNPQSPPGPPSTPSPFLQCLRQCDIGCQQSCRQRAPPPTEGCDASCVNTCNYVSSALAQGFQGIPNQRLLFQVCAPSQKPAQMTANDVSTYPVRLDPQQRHVAVIASIYGPHWTSEIKMSSSDTLSELETQWINHHFFKYWQTVQVLVRMSIGVSVGLHKSSTVR</sequence>
<dbReference type="AlphaFoldDB" id="A0A0C2BSX4"/>
<dbReference type="OrthoDB" id="5849845at2759"/>
<dbReference type="EMBL" id="KN768240">
    <property type="protein sequence ID" value="KIH46973.1"/>
    <property type="molecule type" value="Genomic_DNA"/>
</dbReference>
<proteinExistence type="predicted"/>
<gene>
    <name evidence="1" type="ORF">ANCDUO_22971</name>
</gene>
<reference evidence="1 2" key="1">
    <citation type="submission" date="2013-12" db="EMBL/GenBank/DDBJ databases">
        <title>Draft genome of the parsitic nematode Ancylostoma duodenale.</title>
        <authorList>
            <person name="Mitreva M."/>
        </authorList>
    </citation>
    <scope>NUCLEOTIDE SEQUENCE [LARGE SCALE GENOMIC DNA]</scope>
    <source>
        <strain evidence="1 2">Zhejiang</strain>
    </source>
</reference>
<name>A0A0C2BSX4_9BILA</name>